<comment type="caution">
    <text evidence="2">The sequence shown here is derived from an EMBL/GenBank/DDBJ whole genome shotgun (WGS) entry which is preliminary data.</text>
</comment>
<accession>A0AAV5SQS6</accession>
<name>A0AAV5SQS6_9BILA</name>
<keyword evidence="3" id="KW-1185">Reference proteome</keyword>
<organism evidence="2 3">
    <name type="scientific">Pristionchus entomophagus</name>
    <dbReference type="NCBI Taxonomy" id="358040"/>
    <lineage>
        <taxon>Eukaryota</taxon>
        <taxon>Metazoa</taxon>
        <taxon>Ecdysozoa</taxon>
        <taxon>Nematoda</taxon>
        <taxon>Chromadorea</taxon>
        <taxon>Rhabditida</taxon>
        <taxon>Rhabditina</taxon>
        <taxon>Diplogasteromorpha</taxon>
        <taxon>Diplogasteroidea</taxon>
        <taxon>Neodiplogasteridae</taxon>
        <taxon>Pristionchus</taxon>
    </lineage>
</organism>
<dbReference type="AlphaFoldDB" id="A0AAV5SQS6"/>
<feature type="non-terminal residue" evidence="2">
    <location>
        <position position="1"/>
    </location>
</feature>
<feature type="region of interest" description="Disordered" evidence="1">
    <location>
        <begin position="73"/>
        <end position="127"/>
    </location>
</feature>
<feature type="compositionally biased region" description="Pro residues" evidence="1">
    <location>
        <begin position="90"/>
        <end position="100"/>
    </location>
</feature>
<dbReference type="Proteomes" id="UP001432027">
    <property type="component" value="Unassembled WGS sequence"/>
</dbReference>
<evidence type="ECO:0000256" key="1">
    <source>
        <dbReference type="SAM" id="MobiDB-lite"/>
    </source>
</evidence>
<evidence type="ECO:0000313" key="2">
    <source>
        <dbReference type="EMBL" id="GMS83654.1"/>
    </source>
</evidence>
<sequence length="246" mass="26581">PFPYLTPPQKALLSLSSLHFPLPPPSIRSTRLDRSLLPSSLHHTPPTPFPLRLRIRRHASLLRWLLNRREGPSSALLAPPETSRVGRPAVDPPPPRGPLRPPRRRCCSTARTRSPPPAAPSAARPRPTGWRACCCTSAATIAPSTTTTPSPTSPRPAPPPPIPLDRLAIPLHEPSHLLPPSTISPAISSDELPYAAPLVPIRPGCRLQYSSPAHAFSSSVLLPFPSVTYLPYPQSHRALPPLSSSL</sequence>
<gene>
    <name evidence="2" type="ORF">PENTCL1PPCAC_5829</name>
</gene>
<dbReference type="EMBL" id="BTSX01000002">
    <property type="protein sequence ID" value="GMS83654.1"/>
    <property type="molecule type" value="Genomic_DNA"/>
</dbReference>
<proteinExistence type="predicted"/>
<evidence type="ECO:0000313" key="3">
    <source>
        <dbReference type="Proteomes" id="UP001432027"/>
    </source>
</evidence>
<protein>
    <submittedName>
        <fullName evidence="2">Uncharacterized protein</fullName>
    </submittedName>
</protein>
<reference evidence="2" key="1">
    <citation type="submission" date="2023-10" db="EMBL/GenBank/DDBJ databases">
        <title>Genome assembly of Pristionchus species.</title>
        <authorList>
            <person name="Yoshida K."/>
            <person name="Sommer R.J."/>
        </authorList>
    </citation>
    <scope>NUCLEOTIDE SEQUENCE</scope>
    <source>
        <strain evidence="2">RS0144</strain>
    </source>
</reference>